<organism evidence="1 2">
    <name type="scientific">Mytilus coruscus</name>
    <name type="common">Sea mussel</name>
    <dbReference type="NCBI Taxonomy" id="42192"/>
    <lineage>
        <taxon>Eukaryota</taxon>
        <taxon>Metazoa</taxon>
        <taxon>Spiralia</taxon>
        <taxon>Lophotrochozoa</taxon>
        <taxon>Mollusca</taxon>
        <taxon>Bivalvia</taxon>
        <taxon>Autobranchia</taxon>
        <taxon>Pteriomorphia</taxon>
        <taxon>Mytilida</taxon>
        <taxon>Mytiloidea</taxon>
        <taxon>Mytilidae</taxon>
        <taxon>Mytilinae</taxon>
        <taxon>Mytilus</taxon>
    </lineage>
</organism>
<dbReference type="AlphaFoldDB" id="A0A6J8BEZ2"/>
<reference evidence="1 2" key="1">
    <citation type="submission" date="2020-06" db="EMBL/GenBank/DDBJ databases">
        <authorList>
            <person name="Li R."/>
            <person name="Bekaert M."/>
        </authorList>
    </citation>
    <scope>NUCLEOTIDE SEQUENCE [LARGE SCALE GENOMIC DNA]</scope>
    <source>
        <strain evidence="2">wild</strain>
    </source>
</reference>
<name>A0A6J8BEZ2_MYTCO</name>
<accession>A0A6J8BEZ2</accession>
<evidence type="ECO:0000313" key="2">
    <source>
        <dbReference type="Proteomes" id="UP000507470"/>
    </source>
</evidence>
<keyword evidence="2" id="KW-1185">Reference proteome</keyword>
<evidence type="ECO:0000313" key="1">
    <source>
        <dbReference type="EMBL" id="CAC5382505.1"/>
    </source>
</evidence>
<dbReference type="Proteomes" id="UP000507470">
    <property type="component" value="Unassembled WGS sequence"/>
</dbReference>
<protein>
    <submittedName>
        <fullName evidence="1">Uncharacterized protein</fullName>
    </submittedName>
</protein>
<sequence>MKPLRTYDLSTVSTPDCDEDLILHKAAGILRKHICDVVTQSDAYPSPADTSLSQSQKIMPPILKTFLCWLLDGDSYETLSTNDKPKERMEPIRHEDAYEKITSCDARSAETSDIAWVFLRFLSRHTVEFPIGNHLPTGDKQIIPFWTGYHRKTSVYCRYFSIVSYAPIVDSKPSDMATVYTTMKICVDMCMKYGQQYSVETFD</sequence>
<dbReference type="EMBL" id="CACVKT020003231">
    <property type="protein sequence ID" value="CAC5382505.1"/>
    <property type="molecule type" value="Genomic_DNA"/>
</dbReference>
<dbReference type="OrthoDB" id="6208028at2759"/>
<gene>
    <name evidence="1" type="ORF">MCOR_18327</name>
</gene>
<proteinExistence type="predicted"/>